<gene>
    <name evidence="1" type="ORF">B0A81_08825</name>
</gene>
<reference evidence="1 2" key="1">
    <citation type="submission" date="2016-11" db="EMBL/GenBank/DDBJ databases">
        <title>Whole genomes of Flavobacteriaceae.</title>
        <authorList>
            <person name="Stine C."/>
            <person name="Li C."/>
            <person name="Tadesse D."/>
        </authorList>
    </citation>
    <scope>NUCLEOTIDE SEQUENCE [LARGE SCALE GENOMIC DNA]</scope>
    <source>
        <strain evidence="1 2">CCUG 60112</strain>
    </source>
</reference>
<sequence>MSNINKSGRPKKEIKKNFRKEILFSGDEFKLITIMFSESDYNNMNDMIRDILLKKKYRIVTFNNDARIEKNILIEEVRRIGNNFNQLIKSFNERKMDSFSKIETEMLLKSLAEIKEVFFKIEDIAKENYLPESCKPLS</sequence>
<dbReference type="RefSeq" id="WP_089057684.1">
    <property type="nucleotide sequence ID" value="NZ_MUHD01000016.1"/>
</dbReference>
<evidence type="ECO:0000313" key="2">
    <source>
        <dbReference type="Proteomes" id="UP000198381"/>
    </source>
</evidence>
<organism evidence="1 2">
    <name type="scientific">Flavobacterium plurextorum</name>
    <dbReference type="NCBI Taxonomy" id="1114867"/>
    <lineage>
        <taxon>Bacteria</taxon>
        <taxon>Pseudomonadati</taxon>
        <taxon>Bacteroidota</taxon>
        <taxon>Flavobacteriia</taxon>
        <taxon>Flavobacteriales</taxon>
        <taxon>Flavobacteriaceae</taxon>
        <taxon>Flavobacterium</taxon>
    </lineage>
</organism>
<proteinExistence type="predicted"/>
<evidence type="ECO:0008006" key="3">
    <source>
        <dbReference type="Google" id="ProtNLM"/>
    </source>
</evidence>
<evidence type="ECO:0000313" key="1">
    <source>
        <dbReference type="EMBL" id="OXB08410.1"/>
    </source>
</evidence>
<name>A0ABX4CW51_9FLAO</name>
<dbReference type="EMBL" id="MUHD01000016">
    <property type="protein sequence ID" value="OXB08410.1"/>
    <property type="molecule type" value="Genomic_DNA"/>
</dbReference>
<comment type="caution">
    <text evidence="1">The sequence shown here is derived from an EMBL/GenBank/DDBJ whole genome shotgun (WGS) entry which is preliminary data.</text>
</comment>
<keyword evidence="2" id="KW-1185">Reference proteome</keyword>
<accession>A0ABX4CW51</accession>
<dbReference type="Proteomes" id="UP000198381">
    <property type="component" value="Unassembled WGS sequence"/>
</dbReference>
<dbReference type="InterPro" id="IPR045788">
    <property type="entry name" value="MobC_2"/>
</dbReference>
<protein>
    <recommendedName>
        <fullName evidence="3">Mobilisation protein (MobC)</fullName>
    </recommendedName>
</protein>
<dbReference type="Pfam" id="PF19514">
    <property type="entry name" value="MobC_2"/>
    <property type="match status" value="1"/>
</dbReference>